<dbReference type="Gene3D" id="3.90.1570.10">
    <property type="entry name" value="tt1808, chain A"/>
    <property type="match status" value="1"/>
</dbReference>
<dbReference type="Pfam" id="PF05685">
    <property type="entry name" value="Uma2"/>
    <property type="match status" value="1"/>
</dbReference>
<dbReference type="InterPro" id="IPR008538">
    <property type="entry name" value="Uma2"/>
</dbReference>
<dbReference type="EMBL" id="PDEP01000003">
    <property type="protein sequence ID" value="PEN08529.1"/>
    <property type="molecule type" value="Genomic_DNA"/>
</dbReference>
<name>A0A2H3NRN5_9BACT</name>
<protein>
    <recommendedName>
        <fullName evidence="2">Putative restriction endonuclease domain-containing protein</fullName>
    </recommendedName>
</protein>
<dbReference type="CDD" id="cd06260">
    <property type="entry name" value="DUF820-like"/>
    <property type="match status" value="1"/>
</dbReference>
<feature type="region of interest" description="Disordered" evidence="1">
    <location>
        <begin position="163"/>
        <end position="183"/>
    </location>
</feature>
<feature type="domain" description="Putative restriction endonuclease" evidence="2">
    <location>
        <begin position="10"/>
        <end position="155"/>
    </location>
</feature>
<dbReference type="InterPro" id="IPR011335">
    <property type="entry name" value="Restrct_endonuc-II-like"/>
</dbReference>
<keyword evidence="4" id="KW-1185">Reference proteome</keyword>
<organism evidence="3 4">
    <name type="scientific">Longimonas halophila</name>
    <dbReference type="NCBI Taxonomy" id="1469170"/>
    <lineage>
        <taxon>Bacteria</taxon>
        <taxon>Pseudomonadati</taxon>
        <taxon>Rhodothermota</taxon>
        <taxon>Rhodothermia</taxon>
        <taxon>Rhodothermales</taxon>
        <taxon>Salisaetaceae</taxon>
        <taxon>Longimonas</taxon>
    </lineage>
</organism>
<dbReference type="AlphaFoldDB" id="A0A2H3NRN5"/>
<comment type="caution">
    <text evidence="3">The sequence shown here is derived from an EMBL/GenBank/DDBJ whole genome shotgun (WGS) entry which is preliminary data.</text>
</comment>
<evidence type="ECO:0000259" key="2">
    <source>
        <dbReference type="Pfam" id="PF05685"/>
    </source>
</evidence>
<sequence>MAEADMLRKHENVELIDGQLIPMSPVGDPHVSCVNHLTRLLVERTTSNVMVSVQNPLRIDAHNAPEPDVVVTTQHDGAPTPATTLLVVEVSDTTLTYDRDVKLPLYAEAEIPEVWIVNLEARQVEVYRDPSGPDYTVRLLRDAPATVDVAALPDIAPMAVSSMLPPEDAANASPERTIDSDST</sequence>
<evidence type="ECO:0000313" key="4">
    <source>
        <dbReference type="Proteomes" id="UP000221024"/>
    </source>
</evidence>
<dbReference type="Proteomes" id="UP000221024">
    <property type="component" value="Unassembled WGS sequence"/>
</dbReference>
<evidence type="ECO:0000256" key="1">
    <source>
        <dbReference type="SAM" id="MobiDB-lite"/>
    </source>
</evidence>
<accession>A0A2H3NRN5</accession>
<dbReference type="PANTHER" id="PTHR35400:SF3">
    <property type="entry name" value="SLL1072 PROTEIN"/>
    <property type="match status" value="1"/>
</dbReference>
<dbReference type="SUPFAM" id="SSF52980">
    <property type="entry name" value="Restriction endonuclease-like"/>
    <property type="match status" value="1"/>
</dbReference>
<proteinExistence type="predicted"/>
<dbReference type="PANTHER" id="PTHR35400">
    <property type="entry name" value="SLR1083 PROTEIN"/>
    <property type="match status" value="1"/>
</dbReference>
<gene>
    <name evidence="3" type="ORF">CRI93_04455</name>
</gene>
<dbReference type="OrthoDB" id="31545at2"/>
<dbReference type="InterPro" id="IPR012296">
    <property type="entry name" value="Nuclease_put_TT1808"/>
</dbReference>
<reference evidence="3 4" key="1">
    <citation type="submission" date="2017-10" db="EMBL/GenBank/DDBJ databases">
        <title>Draft genome of Longimonas halophila.</title>
        <authorList>
            <person name="Goh K.M."/>
            <person name="Shamsir M.S."/>
            <person name="Lim S.W."/>
        </authorList>
    </citation>
    <scope>NUCLEOTIDE SEQUENCE [LARGE SCALE GENOMIC DNA]</scope>
    <source>
        <strain evidence="3 4">KCTC 42399</strain>
    </source>
</reference>
<evidence type="ECO:0000313" key="3">
    <source>
        <dbReference type="EMBL" id="PEN08529.1"/>
    </source>
</evidence>